<sequence>MFATLVYLMVYTCARKCFRRVQSWKGGKARLYAAERKSTTVDMKQLTSFETATGSALSKRYGVISGFDNYLVEGIKSNASIDAVYGNGYLITINIFLVATDDMLSLLVMKTTCVRFANIYMYSILKDGGVIISRRHTRLPFHEQI</sequence>
<dbReference type="AlphaFoldDB" id="A0A833WE05"/>
<evidence type="ECO:0000313" key="2">
    <source>
        <dbReference type="EMBL" id="KAF4133282.1"/>
    </source>
</evidence>
<evidence type="ECO:0000313" key="1">
    <source>
        <dbReference type="EMBL" id="KAF4030200.1"/>
    </source>
</evidence>
<protein>
    <submittedName>
        <fullName evidence="1">Uncharacterized protein</fullName>
    </submittedName>
</protein>
<proteinExistence type="predicted"/>
<gene>
    <name evidence="1" type="ORF">GN244_ATG18071</name>
    <name evidence="2" type="ORF">GN958_ATG17535</name>
</gene>
<accession>A0A833WE05</accession>
<dbReference type="EMBL" id="JAACNO010002419">
    <property type="protein sequence ID" value="KAF4133282.1"/>
    <property type="molecule type" value="Genomic_DNA"/>
</dbReference>
<dbReference type="EMBL" id="WSZM01000706">
    <property type="protein sequence ID" value="KAF4030200.1"/>
    <property type="molecule type" value="Genomic_DNA"/>
</dbReference>
<evidence type="ECO:0000313" key="3">
    <source>
        <dbReference type="Proteomes" id="UP000602510"/>
    </source>
</evidence>
<dbReference type="Proteomes" id="UP000704712">
    <property type="component" value="Unassembled WGS sequence"/>
</dbReference>
<organism evidence="1 3">
    <name type="scientific">Phytophthora infestans</name>
    <name type="common">Potato late blight agent</name>
    <name type="synonym">Botrytis infestans</name>
    <dbReference type="NCBI Taxonomy" id="4787"/>
    <lineage>
        <taxon>Eukaryota</taxon>
        <taxon>Sar</taxon>
        <taxon>Stramenopiles</taxon>
        <taxon>Oomycota</taxon>
        <taxon>Peronosporomycetes</taxon>
        <taxon>Peronosporales</taxon>
        <taxon>Peronosporaceae</taxon>
        <taxon>Phytophthora</taxon>
    </lineage>
</organism>
<name>A0A833WE05_PHYIN</name>
<reference evidence="1" key="1">
    <citation type="submission" date="2020-04" db="EMBL/GenBank/DDBJ databases">
        <title>Hybrid Assembly of Korean Phytophthora infestans isolates.</title>
        <authorList>
            <person name="Prokchorchik M."/>
            <person name="Lee Y."/>
            <person name="Seo J."/>
            <person name="Cho J.-H."/>
            <person name="Park Y.-E."/>
            <person name="Jang D.-C."/>
            <person name="Im J.-S."/>
            <person name="Choi J.-G."/>
            <person name="Park H.-J."/>
            <person name="Lee G.-B."/>
            <person name="Lee Y.-G."/>
            <person name="Hong S.-Y."/>
            <person name="Cho K."/>
            <person name="Sohn K.H."/>
        </authorList>
    </citation>
    <scope>NUCLEOTIDE SEQUENCE</scope>
    <source>
        <strain evidence="1">KR_1_A1</strain>
        <strain evidence="2">KR_2_A2</strain>
    </source>
</reference>
<comment type="caution">
    <text evidence="1">The sequence shown here is derived from an EMBL/GenBank/DDBJ whole genome shotgun (WGS) entry which is preliminary data.</text>
</comment>
<dbReference type="Proteomes" id="UP000602510">
    <property type="component" value="Unassembled WGS sequence"/>
</dbReference>
<keyword evidence="3" id="KW-1185">Reference proteome</keyword>